<proteinExistence type="predicted"/>
<comment type="caution">
    <text evidence="2">The sequence shown here is derived from an EMBL/GenBank/DDBJ whole genome shotgun (WGS) entry which is preliminary data.</text>
</comment>
<gene>
    <name evidence="1" type="ORF">ACFODO_19440</name>
    <name evidence="2" type="ORF">C9E89_022560</name>
</gene>
<dbReference type="AlphaFoldDB" id="A0A371YIK3"/>
<reference evidence="4" key="3">
    <citation type="journal article" date="2019" name="Int. J. Syst. Evol. Microbiol.">
        <title>The Global Catalogue of Microorganisms (GCM) 10K type strain sequencing project: providing services to taxonomists for standard genome sequencing and annotation.</title>
        <authorList>
            <consortium name="The Broad Institute Genomics Platform"/>
            <consortium name="The Broad Institute Genome Sequencing Center for Infectious Disease"/>
            <person name="Wu L."/>
            <person name="Ma J."/>
        </authorList>
    </citation>
    <scope>NUCLEOTIDE SEQUENCE [LARGE SCALE GENOMIC DNA]</scope>
    <source>
        <strain evidence="4">KCTC 62575</strain>
    </source>
</reference>
<evidence type="ECO:0000313" key="4">
    <source>
        <dbReference type="Proteomes" id="UP001595455"/>
    </source>
</evidence>
<dbReference type="EMBL" id="JBHRSF010000129">
    <property type="protein sequence ID" value="MFC2997375.1"/>
    <property type="molecule type" value="Genomic_DNA"/>
</dbReference>
<reference evidence="1" key="1">
    <citation type="journal article" date="2014" name="Int. J. Syst. Evol. Microbiol.">
        <title>Complete genome of a new Firmicutes species belonging to the dominant human colonic microbiota ('Ruminococcus bicirculans') reveals two chromosomes and a selective capacity to utilize plant glucans.</title>
        <authorList>
            <consortium name="NISC Comparative Sequencing Program"/>
            <person name="Wegmann U."/>
            <person name="Louis P."/>
            <person name="Goesmann A."/>
            <person name="Henrissat B."/>
            <person name="Duncan S.H."/>
            <person name="Flint H.J."/>
        </authorList>
    </citation>
    <scope>NUCLEOTIDE SEQUENCE</scope>
    <source>
        <strain evidence="1">KCTC 62575</strain>
    </source>
</reference>
<sequence>MAAYSITFDLNKVESLNDLEKVINTISKHTIQPAPSQYIISSTLIAGAIKDRLEPFFKQGSPLLVIKIDINDYASLHIDNRIMDALSPIYF</sequence>
<reference evidence="1" key="4">
    <citation type="submission" date="2024-09" db="EMBL/GenBank/DDBJ databases">
        <authorList>
            <person name="Sun Q."/>
            <person name="Mori K."/>
        </authorList>
    </citation>
    <scope>NUCLEOTIDE SEQUENCE</scope>
    <source>
        <strain evidence="1">KCTC 62575</strain>
    </source>
</reference>
<dbReference type="OrthoDB" id="2656750at2"/>
<organism evidence="2 3">
    <name type="scientific">Acinetobacter sichuanensis</name>
    <dbReference type="NCBI Taxonomy" id="2136183"/>
    <lineage>
        <taxon>Bacteria</taxon>
        <taxon>Pseudomonadati</taxon>
        <taxon>Pseudomonadota</taxon>
        <taxon>Gammaproteobacteria</taxon>
        <taxon>Moraxellales</taxon>
        <taxon>Moraxellaceae</taxon>
        <taxon>Acinetobacter</taxon>
    </lineage>
</organism>
<evidence type="ECO:0000313" key="2">
    <source>
        <dbReference type="EMBL" id="RFC81309.1"/>
    </source>
</evidence>
<dbReference type="RefSeq" id="WP_107010299.1">
    <property type="nucleotide sequence ID" value="NZ_JAVIDQ010000020.1"/>
</dbReference>
<name>A0A371YIK3_9GAMM</name>
<evidence type="ECO:0000313" key="1">
    <source>
        <dbReference type="EMBL" id="MFC2997375.1"/>
    </source>
</evidence>
<dbReference type="EMBL" id="PYIX02000145">
    <property type="protein sequence ID" value="RFC81309.1"/>
    <property type="molecule type" value="Genomic_DNA"/>
</dbReference>
<keyword evidence="4" id="KW-1185">Reference proteome</keyword>
<evidence type="ECO:0000313" key="3">
    <source>
        <dbReference type="Proteomes" id="UP000240957"/>
    </source>
</evidence>
<dbReference type="Proteomes" id="UP000240957">
    <property type="component" value="Unassembled WGS sequence"/>
</dbReference>
<accession>A0A371YIK3</accession>
<protein>
    <submittedName>
        <fullName evidence="2">Uncharacterized protein</fullName>
    </submittedName>
</protein>
<reference evidence="2 3" key="2">
    <citation type="submission" date="2018-08" db="EMBL/GenBank/DDBJ databases">
        <title>The draft genome of Acinetobacter sichuanensis strain WCHAc060041.</title>
        <authorList>
            <person name="Qin J."/>
            <person name="Feng Y."/>
            <person name="Zong Z."/>
        </authorList>
    </citation>
    <scope>NUCLEOTIDE SEQUENCE [LARGE SCALE GENOMIC DNA]</scope>
    <source>
        <strain evidence="2 3">WCHAc060041</strain>
    </source>
</reference>
<dbReference type="Proteomes" id="UP001595455">
    <property type="component" value="Unassembled WGS sequence"/>
</dbReference>